<gene>
    <name evidence="1" type="ORF">Cvel_3856</name>
</gene>
<evidence type="ECO:0000313" key="1">
    <source>
        <dbReference type="EMBL" id="CEM19874.1"/>
    </source>
</evidence>
<dbReference type="VEuPathDB" id="CryptoDB:Cvel_3856"/>
<proteinExistence type="predicted"/>
<reference evidence="1" key="1">
    <citation type="submission" date="2014-11" db="EMBL/GenBank/DDBJ databases">
        <authorList>
            <person name="Otto D Thomas"/>
            <person name="Naeem Raeece"/>
        </authorList>
    </citation>
    <scope>NUCLEOTIDE SEQUENCE</scope>
</reference>
<accession>A0A0G4FXP4</accession>
<protein>
    <submittedName>
        <fullName evidence="1">Uncharacterized protein</fullName>
    </submittedName>
</protein>
<dbReference type="EMBL" id="CDMZ01000706">
    <property type="protein sequence ID" value="CEM19874.1"/>
    <property type="molecule type" value="Genomic_DNA"/>
</dbReference>
<dbReference type="Gene3D" id="2.60.120.260">
    <property type="entry name" value="Galactose-binding domain-like"/>
    <property type="match status" value="1"/>
</dbReference>
<organism evidence="1">
    <name type="scientific">Chromera velia CCMP2878</name>
    <dbReference type="NCBI Taxonomy" id="1169474"/>
    <lineage>
        <taxon>Eukaryota</taxon>
        <taxon>Sar</taxon>
        <taxon>Alveolata</taxon>
        <taxon>Colpodellida</taxon>
        <taxon>Chromeraceae</taxon>
        <taxon>Chromera</taxon>
    </lineage>
</organism>
<dbReference type="AlphaFoldDB" id="A0A0G4FXP4"/>
<sequence length="148" mass="16788">MELQIPPSLMVVWRTRAGHEDMLFEILPLRQHAFLSSRVIRGVGGTQAPWSKRIATIGSVVNKDTTACFSVWTRAFVPGCKVFMQFIGGGYNWNTLGGEARHRGDGSWQQLKVSFKVAEDTRGFAFLWNDSSHCFAYFDNPVWLFLDI</sequence>
<name>A0A0G4FXP4_9ALVE</name>